<evidence type="ECO:0000313" key="3">
    <source>
        <dbReference type="Proteomes" id="UP000615446"/>
    </source>
</evidence>
<dbReference type="AlphaFoldDB" id="A0A8H3R4V5"/>
<feature type="compositionally biased region" description="Basic and acidic residues" evidence="1">
    <location>
        <begin position="1"/>
        <end position="26"/>
    </location>
</feature>
<evidence type="ECO:0000256" key="1">
    <source>
        <dbReference type="SAM" id="MobiDB-lite"/>
    </source>
</evidence>
<dbReference type="Proteomes" id="UP000615446">
    <property type="component" value="Unassembled WGS sequence"/>
</dbReference>
<organism evidence="2 3">
    <name type="scientific">Rhizophagus clarus</name>
    <dbReference type="NCBI Taxonomy" id="94130"/>
    <lineage>
        <taxon>Eukaryota</taxon>
        <taxon>Fungi</taxon>
        <taxon>Fungi incertae sedis</taxon>
        <taxon>Mucoromycota</taxon>
        <taxon>Glomeromycotina</taxon>
        <taxon>Glomeromycetes</taxon>
        <taxon>Glomerales</taxon>
        <taxon>Glomeraceae</taxon>
        <taxon>Rhizophagus</taxon>
    </lineage>
</organism>
<comment type="caution">
    <text evidence="2">The sequence shown here is derived from an EMBL/GenBank/DDBJ whole genome shotgun (WGS) entry which is preliminary data.</text>
</comment>
<name>A0A8H3R4V5_9GLOM</name>
<dbReference type="EMBL" id="BLAL01000318">
    <property type="protein sequence ID" value="GET02983.1"/>
    <property type="molecule type" value="Genomic_DNA"/>
</dbReference>
<accession>A0A8H3R4V5</accession>
<protein>
    <submittedName>
        <fullName evidence="2">Uncharacterized protein</fullName>
    </submittedName>
</protein>
<gene>
    <name evidence="2" type="ORF">RCL2_002933500</name>
</gene>
<feature type="region of interest" description="Disordered" evidence="1">
    <location>
        <begin position="1"/>
        <end position="31"/>
    </location>
</feature>
<sequence>MKEERKKEKWRENKEQKKRERNEQVKRKGRASGNLADQIAMIINTINDYQYCYGSRLATEKVDIIYEKMKSKTQLLPRSTIFEYSGGLSNEKSIQRKIRPYNARWFNDFPKC</sequence>
<evidence type="ECO:0000313" key="2">
    <source>
        <dbReference type="EMBL" id="GET02983.1"/>
    </source>
</evidence>
<reference evidence="2" key="1">
    <citation type="submission" date="2019-10" db="EMBL/GenBank/DDBJ databases">
        <title>Conservation and host-specific expression of non-tandemly repeated heterogenous ribosome RNA gene in arbuscular mycorrhizal fungi.</title>
        <authorList>
            <person name="Maeda T."/>
            <person name="Kobayashi Y."/>
            <person name="Nakagawa T."/>
            <person name="Ezawa T."/>
            <person name="Yamaguchi K."/>
            <person name="Bino T."/>
            <person name="Nishimoto Y."/>
            <person name="Shigenobu S."/>
            <person name="Kawaguchi M."/>
        </authorList>
    </citation>
    <scope>NUCLEOTIDE SEQUENCE</scope>
    <source>
        <strain evidence="2">HR1</strain>
    </source>
</reference>
<proteinExistence type="predicted"/>